<evidence type="ECO:0000313" key="1">
    <source>
        <dbReference type="EMBL" id="KAI5675247.1"/>
    </source>
</evidence>
<protein>
    <submittedName>
        <fullName evidence="1">Uncharacterized protein</fullName>
    </submittedName>
</protein>
<organism evidence="1 2">
    <name type="scientific">Catharanthus roseus</name>
    <name type="common">Madagascar periwinkle</name>
    <name type="synonym">Vinca rosea</name>
    <dbReference type="NCBI Taxonomy" id="4058"/>
    <lineage>
        <taxon>Eukaryota</taxon>
        <taxon>Viridiplantae</taxon>
        <taxon>Streptophyta</taxon>
        <taxon>Embryophyta</taxon>
        <taxon>Tracheophyta</taxon>
        <taxon>Spermatophyta</taxon>
        <taxon>Magnoliopsida</taxon>
        <taxon>eudicotyledons</taxon>
        <taxon>Gunneridae</taxon>
        <taxon>Pentapetalae</taxon>
        <taxon>asterids</taxon>
        <taxon>lamiids</taxon>
        <taxon>Gentianales</taxon>
        <taxon>Apocynaceae</taxon>
        <taxon>Rauvolfioideae</taxon>
        <taxon>Vinceae</taxon>
        <taxon>Catharanthinae</taxon>
        <taxon>Catharanthus</taxon>
    </lineage>
</organism>
<reference evidence="2" key="1">
    <citation type="journal article" date="2023" name="Nat. Plants">
        <title>Single-cell RNA sequencing provides a high-resolution roadmap for understanding the multicellular compartmentation of specialized metabolism.</title>
        <authorList>
            <person name="Sun S."/>
            <person name="Shen X."/>
            <person name="Li Y."/>
            <person name="Li Y."/>
            <person name="Wang S."/>
            <person name="Li R."/>
            <person name="Zhang H."/>
            <person name="Shen G."/>
            <person name="Guo B."/>
            <person name="Wei J."/>
            <person name="Xu J."/>
            <person name="St-Pierre B."/>
            <person name="Chen S."/>
            <person name="Sun C."/>
        </authorList>
    </citation>
    <scope>NUCLEOTIDE SEQUENCE [LARGE SCALE GENOMIC DNA]</scope>
</reference>
<comment type="caution">
    <text evidence="1">The sequence shown here is derived from an EMBL/GenBank/DDBJ whole genome shotgun (WGS) entry which is preliminary data.</text>
</comment>
<proteinExistence type="predicted"/>
<gene>
    <name evidence="1" type="ORF">M9H77_06197</name>
</gene>
<dbReference type="EMBL" id="CM044702">
    <property type="protein sequence ID" value="KAI5675247.1"/>
    <property type="molecule type" value="Genomic_DNA"/>
</dbReference>
<evidence type="ECO:0000313" key="2">
    <source>
        <dbReference type="Proteomes" id="UP001060085"/>
    </source>
</evidence>
<keyword evidence="2" id="KW-1185">Reference proteome</keyword>
<dbReference type="Proteomes" id="UP001060085">
    <property type="component" value="Linkage Group LG02"/>
</dbReference>
<name>A0ACC0BRF2_CATRO</name>
<sequence length="132" mass="15509">MKTSFRPWLKFGESQVNGRVSRLHCTWLVPRTRASFDDVDGFLTLMVDLLEEACSTLRAWPNRLTQDVPRCTQIPYSAAIDLVAGLGMHDRYLIPLLHVQWIHYRIERVNNWADLYQERIADWNPRVAKNKK</sequence>
<accession>A0ACC0BRF2</accession>